<evidence type="ECO:0000313" key="5">
    <source>
        <dbReference type="Proteomes" id="UP000534578"/>
    </source>
</evidence>
<dbReference type="AlphaFoldDB" id="A0A7W3UIG6"/>
<evidence type="ECO:0000256" key="2">
    <source>
        <dbReference type="SAM" id="SignalP"/>
    </source>
</evidence>
<keyword evidence="4" id="KW-0540">Nuclease</keyword>
<keyword evidence="4" id="KW-0378">Hydrolase</keyword>
<keyword evidence="4" id="KW-0255">Endonuclease</keyword>
<name>A0A7W3UIG6_9LACO</name>
<reference evidence="4 5" key="1">
    <citation type="submission" date="2020-07" db="EMBL/GenBank/DDBJ databases">
        <title>Description of Limosilactobacillus balticus sp. nov., Limosilactobacillus agrestis sp. nov., Limosilactobacillus albertensis sp. nov., Limosilactobacillus rudii sp. nov., Limosilactobacillus fastidiosus sp. nov., five novel Limosilactobacillus species isolated from the vertebrate gastrointestinal tract, and proposal of 6 subspecies of Limosilactobacillus reuteri adapted to the gastrointestinal tract of specific vertebrate hosts.</title>
        <authorList>
            <person name="Li F."/>
            <person name="Cheng C."/>
            <person name="Zheng J."/>
            <person name="Quevedo R.M."/>
            <person name="Li J."/>
            <person name="Roos S."/>
            <person name="Gaenzle M.G."/>
            <person name="Walter J."/>
        </authorList>
    </citation>
    <scope>NUCLEOTIDE SEQUENCE [LARGE SCALE GENOMIC DNA]</scope>
    <source>
        <strain evidence="4 5">BG-MG3-A</strain>
    </source>
</reference>
<sequence length="285" mass="31356">MRFRFNKKTQYLLLALVAILGIGSFSQPSDKGSTLPQGIQRVASWRHSSNSNRSSSSFTPPTQEQATSVLSNGVRQQLGTSDIKWNGYGAFILNNNQTALNTNINSAPYAVNRRDSRGRAWQGDAWLNRTTRQYHNRNETGNGATNWKPAGFLQAHNLKGGISHAYDRGHLLGYALVGGIRGFNASESNPDNIATQTAWANEARSSTSTGQNYYEGLVRKALDQNKQVRYRVTDIYDGNNLVPSGAHIEAKSKDGNLQYNVFVPNVQNNISINYATGAVTQVNTN</sequence>
<dbReference type="GO" id="GO:0003676">
    <property type="term" value="F:nucleic acid binding"/>
    <property type="evidence" value="ECO:0007669"/>
    <property type="project" value="InterPro"/>
</dbReference>
<dbReference type="Proteomes" id="UP000534578">
    <property type="component" value="Unassembled WGS sequence"/>
</dbReference>
<feature type="signal peptide" evidence="2">
    <location>
        <begin position="1"/>
        <end position="26"/>
    </location>
</feature>
<dbReference type="Gene3D" id="3.40.570.10">
    <property type="entry name" value="Extracellular Endonuclease, subunit A"/>
    <property type="match status" value="1"/>
</dbReference>
<dbReference type="GO" id="GO:0004519">
    <property type="term" value="F:endonuclease activity"/>
    <property type="evidence" value="ECO:0007669"/>
    <property type="project" value="UniProtKB-KW"/>
</dbReference>
<dbReference type="SMART" id="SM00892">
    <property type="entry name" value="Endonuclease_NS"/>
    <property type="match status" value="1"/>
</dbReference>
<dbReference type="EMBL" id="JACIVE010000062">
    <property type="protein sequence ID" value="MBB1096069.1"/>
    <property type="molecule type" value="Genomic_DNA"/>
</dbReference>
<feature type="compositionally biased region" description="Low complexity" evidence="1">
    <location>
        <begin position="45"/>
        <end position="57"/>
    </location>
</feature>
<evidence type="ECO:0000256" key="1">
    <source>
        <dbReference type="SAM" id="MobiDB-lite"/>
    </source>
</evidence>
<comment type="caution">
    <text evidence="4">The sequence shown here is derived from an EMBL/GenBank/DDBJ whole genome shotgun (WGS) entry which is preliminary data.</text>
</comment>
<keyword evidence="2" id="KW-0732">Signal</keyword>
<evidence type="ECO:0000313" key="4">
    <source>
        <dbReference type="EMBL" id="MBB1096069.1"/>
    </source>
</evidence>
<dbReference type="Pfam" id="PF01223">
    <property type="entry name" value="Endonuclease_NS"/>
    <property type="match status" value="1"/>
</dbReference>
<gene>
    <name evidence="4" type="ORF">H5R92_07825</name>
</gene>
<dbReference type="InterPro" id="IPR001604">
    <property type="entry name" value="Endo_G_ENPP1-like_dom"/>
</dbReference>
<feature type="chain" id="PRO_5039334488" evidence="2">
    <location>
        <begin position="27"/>
        <end position="285"/>
    </location>
</feature>
<feature type="compositionally biased region" description="Polar residues" evidence="1">
    <location>
        <begin position="58"/>
        <end position="72"/>
    </location>
</feature>
<dbReference type="GO" id="GO:0046872">
    <property type="term" value="F:metal ion binding"/>
    <property type="evidence" value="ECO:0007669"/>
    <property type="project" value="InterPro"/>
</dbReference>
<accession>A0A7W3UIG6</accession>
<organism evidence="4 5">
    <name type="scientific">Limosilactobacillus agrestis</name>
    <dbReference type="NCBI Taxonomy" id="2759748"/>
    <lineage>
        <taxon>Bacteria</taxon>
        <taxon>Bacillati</taxon>
        <taxon>Bacillota</taxon>
        <taxon>Bacilli</taxon>
        <taxon>Lactobacillales</taxon>
        <taxon>Lactobacillaceae</taxon>
        <taxon>Limosilactobacillus</taxon>
    </lineage>
</organism>
<feature type="region of interest" description="Disordered" evidence="1">
    <location>
        <begin position="44"/>
        <end position="72"/>
    </location>
</feature>
<protein>
    <submittedName>
        <fullName evidence="4">DNA/RNA non-specific endonuclease</fullName>
    </submittedName>
</protein>
<dbReference type="GO" id="GO:0016787">
    <property type="term" value="F:hydrolase activity"/>
    <property type="evidence" value="ECO:0007669"/>
    <property type="project" value="InterPro"/>
</dbReference>
<evidence type="ECO:0000259" key="3">
    <source>
        <dbReference type="SMART" id="SM00892"/>
    </source>
</evidence>
<proteinExistence type="predicted"/>
<feature type="domain" description="DNA/RNA non-specific endonuclease/pyrophosphatase/phosphodiesterase" evidence="3">
    <location>
        <begin position="105"/>
        <end position="281"/>
    </location>
</feature>
<dbReference type="InterPro" id="IPR044929">
    <property type="entry name" value="DNA/RNA_non-sp_Endonuclease_sf"/>
</dbReference>
<dbReference type="RefSeq" id="WP_182578928.1">
    <property type="nucleotide sequence ID" value="NZ_JACIVE010000062.1"/>
</dbReference>